<feature type="region of interest" description="Disordered" evidence="1">
    <location>
        <begin position="115"/>
        <end position="140"/>
    </location>
</feature>
<dbReference type="Proteomes" id="UP000054018">
    <property type="component" value="Unassembled WGS sequence"/>
</dbReference>
<evidence type="ECO:0000313" key="2">
    <source>
        <dbReference type="EMBL" id="KIK22838.1"/>
    </source>
</evidence>
<sequence length="140" mass="15095">MSSDQTPHIKPVNGTNYSTWKACPTAAGDDQDKWDVKADKATARIKLAMLKIQELCSQQFTLASLDNELICMAMFHALPPEYLHFTSSLLLLSSLDKATIKSAFMAKDINREPRAEVSGTSGDSALAAGSARTCGCSPNL</sequence>
<organism evidence="2 3">
    <name type="scientific">Pisolithus microcarpus 441</name>
    <dbReference type="NCBI Taxonomy" id="765257"/>
    <lineage>
        <taxon>Eukaryota</taxon>
        <taxon>Fungi</taxon>
        <taxon>Dikarya</taxon>
        <taxon>Basidiomycota</taxon>
        <taxon>Agaricomycotina</taxon>
        <taxon>Agaricomycetes</taxon>
        <taxon>Agaricomycetidae</taxon>
        <taxon>Boletales</taxon>
        <taxon>Sclerodermatineae</taxon>
        <taxon>Pisolithaceae</taxon>
        <taxon>Pisolithus</taxon>
    </lineage>
</organism>
<name>A0A0C9ZSX0_9AGAM</name>
<reference evidence="2 3" key="1">
    <citation type="submission" date="2014-04" db="EMBL/GenBank/DDBJ databases">
        <authorList>
            <consortium name="DOE Joint Genome Institute"/>
            <person name="Kuo A."/>
            <person name="Kohler A."/>
            <person name="Costa M.D."/>
            <person name="Nagy L.G."/>
            <person name="Floudas D."/>
            <person name="Copeland A."/>
            <person name="Barry K.W."/>
            <person name="Cichocki N."/>
            <person name="Veneault-Fourrey C."/>
            <person name="LaButti K."/>
            <person name="Lindquist E.A."/>
            <person name="Lipzen A."/>
            <person name="Lundell T."/>
            <person name="Morin E."/>
            <person name="Murat C."/>
            <person name="Sun H."/>
            <person name="Tunlid A."/>
            <person name="Henrissat B."/>
            <person name="Grigoriev I.V."/>
            <person name="Hibbett D.S."/>
            <person name="Martin F."/>
            <person name="Nordberg H.P."/>
            <person name="Cantor M.N."/>
            <person name="Hua S.X."/>
        </authorList>
    </citation>
    <scope>NUCLEOTIDE SEQUENCE [LARGE SCALE GENOMIC DNA]</scope>
    <source>
        <strain evidence="2 3">441</strain>
    </source>
</reference>
<evidence type="ECO:0000313" key="3">
    <source>
        <dbReference type="Proteomes" id="UP000054018"/>
    </source>
</evidence>
<dbReference type="OrthoDB" id="2673624at2759"/>
<accession>A0A0C9ZSX0</accession>
<dbReference type="STRING" id="765257.A0A0C9ZSX0"/>
<reference evidence="3" key="2">
    <citation type="submission" date="2015-01" db="EMBL/GenBank/DDBJ databases">
        <title>Evolutionary Origins and Diversification of the Mycorrhizal Mutualists.</title>
        <authorList>
            <consortium name="DOE Joint Genome Institute"/>
            <consortium name="Mycorrhizal Genomics Consortium"/>
            <person name="Kohler A."/>
            <person name="Kuo A."/>
            <person name="Nagy L.G."/>
            <person name="Floudas D."/>
            <person name="Copeland A."/>
            <person name="Barry K.W."/>
            <person name="Cichocki N."/>
            <person name="Veneault-Fourrey C."/>
            <person name="LaButti K."/>
            <person name="Lindquist E.A."/>
            <person name="Lipzen A."/>
            <person name="Lundell T."/>
            <person name="Morin E."/>
            <person name="Murat C."/>
            <person name="Riley R."/>
            <person name="Ohm R."/>
            <person name="Sun H."/>
            <person name="Tunlid A."/>
            <person name="Henrissat B."/>
            <person name="Grigoriev I.V."/>
            <person name="Hibbett D.S."/>
            <person name="Martin F."/>
        </authorList>
    </citation>
    <scope>NUCLEOTIDE SEQUENCE [LARGE SCALE GENOMIC DNA]</scope>
    <source>
        <strain evidence="3">441</strain>
    </source>
</reference>
<gene>
    <name evidence="2" type="ORF">PISMIDRAFT_11309</name>
</gene>
<proteinExistence type="predicted"/>
<keyword evidence="3" id="KW-1185">Reference proteome</keyword>
<dbReference type="AlphaFoldDB" id="A0A0C9ZSX0"/>
<evidence type="ECO:0000256" key="1">
    <source>
        <dbReference type="SAM" id="MobiDB-lite"/>
    </source>
</evidence>
<dbReference type="EMBL" id="KN833734">
    <property type="protein sequence ID" value="KIK22838.1"/>
    <property type="molecule type" value="Genomic_DNA"/>
</dbReference>
<dbReference type="HOGENOM" id="CLU_1835929_0_0_1"/>
<protein>
    <submittedName>
        <fullName evidence="2">Unplaced genomic scaffold scaffold_50, whole genome shotgun sequence</fullName>
    </submittedName>
</protein>